<dbReference type="InterPro" id="IPR036761">
    <property type="entry name" value="TTHA0802/YceI-like_sf"/>
</dbReference>
<accession>A0ABY8L9W2</accession>
<dbReference type="SMART" id="SM00867">
    <property type="entry name" value="YceI"/>
    <property type="match status" value="1"/>
</dbReference>
<dbReference type="PANTHER" id="PTHR34406">
    <property type="entry name" value="PROTEIN YCEI"/>
    <property type="match status" value="1"/>
</dbReference>
<evidence type="ECO:0000256" key="1">
    <source>
        <dbReference type="SAM" id="SignalP"/>
    </source>
</evidence>
<evidence type="ECO:0000259" key="2">
    <source>
        <dbReference type="SMART" id="SM00867"/>
    </source>
</evidence>
<dbReference type="RefSeq" id="WP_279652895.1">
    <property type="nucleotide sequence ID" value="NZ_CP122539.1"/>
</dbReference>
<feature type="domain" description="Lipid/polyisoprenoid-binding YceI-like" evidence="2">
    <location>
        <begin position="23"/>
        <end position="186"/>
    </location>
</feature>
<feature type="chain" id="PRO_5046566195" evidence="1">
    <location>
        <begin position="21"/>
        <end position="187"/>
    </location>
</feature>
<dbReference type="Gene3D" id="2.40.128.110">
    <property type="entry name" value="Lipid/polyisoprenoid-binding, YceI-like"/>
    <property type="match status" value="1"/>
</dbReference>
<sequence>MKKFIIALICTTWIPTTANAQEKLYIDVTESTIKWIGELTFHFGGHDGFVNFKEGYFIKTDDVITGGEFIIDMNSITNTDIKQQEGKDNLVNHLKDPDFFDTKKFPFAKLVITEVNYSDKTHARMKADFTLKGITKTINFRVEFNYKERLMKTRFKIDRKLWNVNYQSKLKNGFISDAIGFEVSVKL</sequence>
<evidence type="ECO:0000313" key="4">
    <source>
        <dbReference type="Proteomes" id="UP001232001"/>
    </source>
</evidence>
<dbReference type="EMBL" id="CP122539">
    <property type="protein sequence ID" value="WGH77040.1"/>
    <property type="molecule type" value="Genomic_DNA"/>
</dbReference>
<feature type="signal peptide" evidence="1">
    <location>
        <begin position="1"/>
        <end position="20"/>
    </location>
</feature>
<reference evidence="3 4" key="1">
    <citation type="submission" date="2023-04" db="EMBL/GenBank/DDBJ databases">
        <title>Tenacibaculum tangerinum sp. nov., isolated from sea tidal flat of South Korea.</title>
        <authorList>
            <person name="Lee S.H."/>
            <person name="Kim J.-J."/>
        </authorList>
    </citation>
    <scope>NUCLEOTIDE SEQUENCE [LARGE SCALE GENOMIC DNA]</scope>
    <source>
        <strain evidence="3 4">GRR-S3-23</strain>
    </source>
</reference>
<gene>
    <name evidence="3" type="ORF">P8625_07865</name>
</gene>
<keyword evidence="1" id="KW-0732">Signal</keyword>
<protein>
    <submittedName>
        <fullName evidence="3">YceI family protein</fullName>
    </submittedName>
</protein>
<dbReference type="Proteomes" id="UP001232001">
    <property type="component" value="Chromosome"/>
</dbReference>
<dbReference type="SUPFAM" id="SSF101874">
    <property type="entry name" value="YceI-like"/>
    <property type="match status" value="1"/>
</dbReference>
<dbReference type="PANTHER" id="PTHR34406:SF1">
    <property type="entry name" value="PROTEIN YCEI"/>
    <property type="match status" value="1"/>
</dbReference>
<keyword evidence="4" id="KW-1185">Reference proteome</keyword>
<name>A0ABY8L9W2_9FLAO</name>
<proteinExistence type="predicted"/>
<organism evidence="3 4">
    <name type="scientific">Tenacibaculum tangerinum</name>
    <dbReference type="NCBI Taxonomy" id="3038772"/>
    <lineage>
        <taxon>Bacteria</taxon>
        <taxon>Pseudomonadati</taxon>
        <taxon>Bacteroidota</taxon>
        <taxon>Flavobacteriia</taxon>
        <taxon>Flavobacteriales</taxon>
        <taxon>Flavobacteriaceae</taxon>
        <taxon>Tenacibaculum</taxon>
    </lineage>
</organism>
<evidence type="ECO:0000313" key="3">
    <source>
        <dbReference type="EMBL" id="WGH77040.1"/>
    </source>
</evidence>
<dbReference type="Pfam" id="PF04264">
    <property type="entry name" value="YceI"/>
    <property type="match status" value="1"/>
</dbReference>
<dbReference type="InterPro" id="IPR007372">
    <property type="entry name" value="Lipid/polyisoprenoid-bd_YceI"/>
</dbReference>